<organism evidence="1 2">
    <name type="scientific">Puccinia sorghi</name>
    <dbReference type="NCBI Taxonomy" id="27349"/>
    <lineage>
        <taxon>Eukaryota</taxon>
        <taxon>Fungi</taxon>
        <taxon>Dikarya</taxon>
        <taxon>Basidiomycota</taxon>
        <taxon>Pucciniomycotina</taxon>
        <taxon>Pucciniomycetes</taxon>
        <taxon>Pucciniales</taxon>
        <taxon>Pucciniaceae</taxon>
        <taxon>Puccinia</taxon>
    </lineage>
</organism>
<proteinExistence type="predicted"/>
<evidence type="ECO:0000313" key="2">
    <source>
        <dbReference type="Proteomes" id="UP000037035"/>
    </source>
</evidence>
<protein>
    <submittedName>
        <fullName evidence="1">Uncharacterized protein</fullName>
    </submittedName>
</protein>
<sequence>MADNASVNGKMAHKLELQIPHLNSATQILACVAHAINLSEKVSISALGTISDHLNGDKVSMATNYTKVNGPGWMNISSLVSTPDAFDINAKMINKQLHGLCIWGCFSPQQNQIFLKAIYSCKPDLYAKEIKFLEINLATR</sequence>
<dbReference type="Proteomes" id="UP000037035">
    <property type="component" value="Unassembled WGS sequence"/>
</dbReference>
<gene>
    <name evidence="1" type="ORF">VP01_910g6</name>
</gene>
<reference evidence="1 2" key="1">
    <citation type="submission" date="2015-08" db="EMBL/GenBank/DDBJ databases">
        <title>Next Generation Sequencing and Analysis of the Genome of Puccinia sorghi L Schw, the Causal Agent of Maize Common Rust.</title>
        <authorList>
            <person name="Rochi L."/>
            <person name="Burguener G."/>
            <person name="Darino M."/>
            <person name="Turjanski A."/>
            <person name="Kreff E."/>
            <person name="Dieguez M.J."/>
            <person name="Sacco F."/>
        </authorList>
    </citation>
    <scope>NUCLEOTIDE SEQUENCE [LARGE SCALE GENOMIC DNA]</scope>
    <source>
        <strain evidence="1 2">RO10H11247</strain>
    </source>
</reference>
<dbReference type="OrthoDB" id="2506942at2759"/>
<name>A0A0L6U867_9BASI</name>
<dbReference type="AlphaFoldDB" id="A0A0L6U867"/>
<dbReference type="EMBL" id="LAVV01014727">
    <property type="protein sequence ID" value="KNZ44487.1"/>
    <property type="molecule type" value="Genomic_DNA"/>
</dbReference>
<keyword evidence="2" id="KW-1185">Reference proteome</keyword>
<accession>A0A0L6U867</accession>
<dbReference type="VEuPathDB" id="FungiDB:VP01_910g6"/>
<evidence type="ECO:0000313" key="1">
    <source>
        <dbReference type="EMBL" id="KNZ44487.1"/>
    </source>
</evidence>
<comment type="caution">
    <text evidence="1">The sequence shown here is derived from an EMBL/GenBank/DDBJ whole genome shotgun (WGS) entry which is preliminary data.</text>
</comment>